<reference evidence="1" key="1">
    <citation type="submission" date="2017-02" db="EMBL/GenBank/DDBJ databases">
        <authorList>
            <person name="Regsiter A."/>
            <person name="William W."/>
        </authorList>
    </citation>
    <scope>NUCLEOTIDE SEQUENCE</scope>
    <source>
        <strain evidence="1">Bib</strain>
    </source>
</reference>
<dbReference type="AlphaFoldDB" id="A0A3P3XGN2"/>
<dbReference type="Pfam" id="PF12646">
    <property type="entry name" value="DUF3783"/>
    <property type="match status" value="1"/>
</dbReference>
<sequence>MSQKEKEQELDQLLPAIPEDFRAVIMYGMTKEEALAIMRAVKSVGPSMQEVAFAMSTETNIQWPLGQLVAELSEEHRMMKEYRAAHGKESIVS</sequence>
<dbReference type="InterPro" id="IPR016621">
    <property type="entry name" value="UCP014543"/>
</dbReference>
<evidence type="ECO:0008006" key="2">
    <source>
        <dbReference type="Google" id="ProtNLM"/>
    </source>
</evidence>
<gene>
    <name evidence="1" type="ORF">SPIROBIBN47_140020</name>
</gene>
<protein>
    <recommendedName>
        <fullName evidence="2">DUF3783 domain-containing protein</fullName>
    </recommendedName>
</protein>
<organism evidence="1">
    <name type="scientific">uncultured spirochete</name>
    <dbReference type="NCBI Taxonomy" id="156406"/>
    <lineage>
        <taxon>Bacteria</taxon>
        <taxon>Pseudomonadati</taxon>
        <taxon>Spirochaetota</taxon>
        <taxon>Spirochaetia</taxon>
        <taxon>Spirochaetales</taxon>
        <taxon>environmental samples</taxon>
    </lineage>
</organism>
<proteinExistence type="predicted"/>
<evidence type="ECO:0000313" key="1">
    <source>
        <dbReference type="EMBL" id="SLM10426.1"/>
    </source>
</evidence>
<accession>A0A3P3XGN2</accession>
<name>A0A3P3XGN2_9SPIR</name>
<dbReference type="EMBL" id="FWDM01000006">
    <property type="protein sequence ID" value="SLM10426.1"/>
    <property type="molecule type" value="Genomic_DNA"/>
</dbReference>